<feature type="transmembrane region" description="Helical" evidence="8">
    <location>
        <begin position="268"/>
        <end position="290"/>
    </location>
</feature>
<dbReference type="KEGG" id="lyd:D7I47_00150"/>
<dbReference type="Pfam" id="PF01594">
    <property type="entry name" value="AI-2E_transport"/>
    <property type="match status" value="1"/>
</dbReference>
<reference evidence="10" key="1">
    <citation type="submission" date="2018-09" db="EMBL/GenBank/DDBJ databases">
        <title>Genome sequencing of strain 2DFWR-13.</title>
        <authorList>
            <person name="Heo J."/>
            <person name="Kim S.-J."/>
            <person name="Kwon S.-W."/>
        </authorList>
    </citation>
    <scope>NUCLEOTIDE SEQUENCE [LARGE SCALE GENOMIC DNA]</scope>
    <source>
        <strain evidence="10">2DFWR-13</strain>
    </source>
</reference>
<keyword evidence="3" id="KW-0813">Transport</keyword>
<dbReference type="GO" id="GO:0055085">
    <property type="term" value="P:transmembrane transport"/>
    <property type="evidence" value="ECO:0007669"/>
    <property type="project" value="TreeGrafter"/>
</dbReference>
<feature type="transmembrane region" description="Helical" evidence="8">
    <location>
        <begin position="39"/>
        <end position="57"/>
    </location>
</feature>
<evidence type="ECO:0000313" key="9">
    <source>
        <dbReference type="EMBL" id="AYF96819.1"/>
    </source>
</evidence>
<keyword evidence="4" id="KW-1003">Cell membrane</keyword>
<evidence type="ECO:0000256" key="3">
    <source>
        <dbReference type="ARBA" id="ARBA00022448"/>
    </source>
</evidence>
<feature type="transmembrane region" description="Helical" evidence="8">
    <location>
        <begin position="12"/>
        <end position="33"/>
    </location>
</feature>
<dbReference type="AlphaFoldDB" id="A0A387B6T1"/>
<feature type="transmembrane region" description="Helical" evidence="8">
    <location>
        <begin position="155"/>
        <end position="178"/>
    </location>
</feature>
<evidence type="ECO:0000256" key="4">
    <source>
        <dbReference type="ARBA" id="ARBA00022475"/>
    </source>
</evidence>
<evidence type="ECO:0000256" key="8">
    <source>
        <dbReference type="SAM" id="Phobius"/>
    </source>
</evidence>
<name>A0A387B6T1_9MICO</name>
<comment type="similarity">
    <text evidence="2">Belongs to the autoinducer-2 exporter (AI-2E) (TC 2.A.86) family.</text>
</comment>
<dbReference type="InterPro" id="IPR002549">
    <property type="entry name" value="AI-2E-like"/>
</dbReference>
<organism evidence="9 10">
    <name type="scientific">Protaetiibacter intestinalis</name>
    <dbReference type="NCBI Taxonomy" id="2419774"/>
    <lineage>
        <taxon>Bacteria</taxon>
        <taxon>Bacillati</taxon>
        <taxon>Actinomycetota</taxon>
        <taxon>Actinomycetes</taxon>
        <taxon>Micrococcales</taxon>
        <taxon>Microbacteriaceae</taxon>
        <taxon>Protaetiibacter</taxon>
    </lineage>
</organism>
<accession>A0A387B6T1</accession>
<feature type="transmembrane region" description="Helical" evidence="8">
    <location>
        <begin position="310"/>
        <end position="341"/>
    </location>
</feature>
<comment type="subcellular location">
    <subcellularLocation>
        <location evidence="1">Cell membrane</location>
        <topology evidence="1">Multi-pass membrane protein</topology>
    </subcellularLocation>
</comment>
<dbReference type="PANTHER" id="PTHR21716">
    <property type="entry name" value="TRANSMEMBRANE PROTEIN"/>
    <property type="match status" value="1"/>
</dbReference>
<evidence type="ECO:0000256" key="2">
    <source>
        <dbReference type="ARBA" id="ARBA00009773"/>
    </source>
</evidence>
<feature type="transmembrane region" description="Helical" evidence="8">
    <location>
        <begin position="241"/>
        <end position="261"/>
    </location>
</feature>
<gene>
    <name evidence="9" type="ORF">D7I47_00150</name>
</gene>
<dbReference type="PANTHER" id="PTHR21716:SF53">
    <property type="entry name" value="PERMEASE PERM-RELATED"/>
    <property type="match status" value="1"/>
</dbReference>
<keyword evidence="5 8" id="KW-0812">Transmembrane</keyword>
<evidence type="ECO:0000256" key="6">
    <source>
        <dbReference type="ARBA" id="ARBA00022989"/>
    </source>
</evidence>
<feature type="transmembrane region" description="Helical" evidence="8">
    <location>
        <begin position="213"/>
        <end position="235"/>
    </location>
</feature>
<evidence type="ECO:0000256" key="1">
    <source>
        <dbReference type="ARBA" id="ARBA00004651"/>
    </source>
</evidence>
<feature type="transmembrane region" description="Helical" evidence="8">
    <location>
        <begin position="69"/>
        <end position="90"/>
    </location>
</feature>
<keyword evidence="10" id="KW-1185">Reference proteome</keyword>
<dbReference type="GO" id="GO:0005886">
    <property type="term" value="C:plasma membrane"/>
    <property type="evidence" value="ECO:0007669"/>
    <property type="project" value="UniProtKB-SubCell"/>
</dbReference>
<dbReference type="RefSeq" id="WP_120761170.1">
    <property type="nucleotide sequence ID" value="NZ_CP032630.1"/>
</dbReference>
<protein>
    <submittedName>
        <fullName evidence="9">AI-2E family transporter</fullName>
    </submittedName>
</protein>
<keyword evidence="6 8" id="KW-1133">Transmembrane helix</keyword>
<dbReference type="EMBL" id="CP032630">
    <property type="protein sequence ID" value="AYF96819.1"/>
    <property type="molecule type" value="Genomic_DNA"/>
</dbReference>
<dbReference type="OrthoDB" id="4016357at2"/>
<keyword evidence="7 8" id="KW-0472">Membrane</keyword>
<sequence>MDTTPRLLQAGPFRFGFIAATGVLLALALGFAIASLAQALTLIFLALFISLGLKPIVWRLERLGVSRIVALLIVLAGFLVFVGLLVWLVVPVVVDELGKLVHYLPEGLDQIEDQDWFLSLNDTFGGALTGFVTLLQDTLADPNFWVTVGGGALRVGLGIVNGVFSVIFVVALTLYFVIGHDQMKEALVRLVPATKRPGFRELADQIITSVGKYLSGMVILAIMNAAFTFLLLSIVGVRYAALLAALALPITFIPLVGSVISTIMCTTVALFTSPTAGLITLIALLAYMQLEAYVFTPRIVGKAIQIPGSLVLIGALIGGTLLGLLGALVACPISASLVLIVKKVVMPAQDAK</sequence>
<dbReference type="Proteomes" id="UP000278886">
    <property type="component" value="Chromosome"/>
</dbReference>
<proteinExistence type="inferred from homology"/>
<evidence type="ECO:0000256" key="5">
    <source>
        <dbReference type="ARBA" id="ARBA00022692"/>
    </source>
</evidence>
<evidence type="ECO:0000313" key="10">
    <source>
        <dbReference type="Proteomes" id="UP000278886"/>
    </source>
</evidence>
<evidence type="ECO:0000256" key="7">
    <source>
        <dbReference type="ARBA" id="ARBA00023136"/>
    </source>
</evidence>